<evidence type="ECO:0000313" key="3">
    <source>
        <dbReference type="Proteomes" id="UP001159363"/>
    </source>
</evidence>
<protein>
    <submittedName>
        <fullName evidence="2">Uncharacterized protein</fullName>
    </submittedName>
</protein>
<accession>A0ABQ9IEW4</accession>
<proteinExistence type="predicted"/>
<comment type="caution">
    <text evidence="2">The sequence shown here is derived from an EMBL/GenBank/DDBJ whole genome shotgun (WGS) entry which is preliminary data.</text>
</comment>
<feature type="region of interest" description="Disordered" evidence="1">
    <location>
        <begin position="811"/>
        <end position="833"/>
    </location>
</feature>
<evidence type="ECO:0000256" key="1">
    <source>
        <dbReference type="SAM" id="MobiDB-lite"/>
    </source>
</evidence>
<dbReference type="Proteomes" id="UP001159363">
    <property type="component" value="Chromosome 1"/>
</dbReference>
<feature type="compositionally biased region" description="Basic and acidic residues" evidence="1">
    <location>
        <begin position="885"/>
        <end position="907"/>
    </location>
</feature>
<feature type="compositionally biased region" description="Polar residues" evidence="1">
    <location>
        <begin position="697"/>
        <end position="709"/>
    </location>
</feature>
<feature type="region of interest" description="Disordered" evidence="1">
    <location>
        <begin position="339"/>
        <end position="367"/>
    </location>
</feature>
<feature type="compositionally biased region" description="Pro residues" evidence="1">
    <location>
        <begin position="820"/>
        <end position="833"/>
    </location>
</feature>
<evidence type="ECO:0000313" key="2">
    <source>
        <dbReference type="EMBL" id="KAJ8894804.1"/>
    </source>
</evidence>
<gene>
    <name evidence="2" type="ORF">PR048_000111</name>
</gene>
<feature type="region of interest" description="Disordered" evidence="1">
    <location>
        <begin position="662"/>
        <end position="712"/>
    </location>
</feature>
<feature type="region of interest" description="Disordered" evidence="1">
    <location>
        <begin position="880"/>
        <end position="908"/>
    </location>
</feature>
<organism evidence="2 3">
    <name type="scientific">Dryococelus australis</name>
    <dbReference type="NCBI Taxonomy" id="614101"/>
    <lineage>
        <taxon>Eukaryota</taxon>
        <taxon>Metazoa</taxon>
        <taxon>Ecdysozoa</taxon>
        <taxon>Arthropoda</taxon>
        <taxon>Hexapoda</taxon>
        <taxon>Insecta</taxon>
        <taxon>Pterygota</taxon>
        <taxon>Neoptera</taxon>
        <taxon>Polyneoptera</taxon>
        <taxon>Phasmatodea</taxon>
        <taxon>Verophasmatodea</taxon>
        <taxon>Anareolatae</taxon>
        <taxon>Phasmatidae</taxon>
        <taxon>Eurycanthinae</taxon>
        <taxon>Dryococelus</taxon>
    </lineage>
</organism>
<sequence length="966" mass="105667">MSSALKGAAVVLVARALASNKCSISGRVAPRIFARGDRDGRCRWSQGFLWAILYLSPLHSGATPFTPRATLIGSQDSHASFLGQDLKGFTGGQKQWDSIRKSLALSIVHDDENYDNGCSYRRPRLTRKYDPAVFCISFCGTCRYGKGALTSHELASTVVENAALSSPGVKITRTGEEVSYSGTVVLNMSLCTPGVKLIRTGEEASRAGVKLTRTDDEVPHVGYPGGRVGVGFVYSGCEVNWNRRSGLPEGGGVGVTLRYERWPVAPGGGRRGVVPAVGVGVVRGRWQRWSRAAPAVPVVRTGPVVVHLGHNVWLDDADCEARAGSGVVVALEELAQADGSRHEEGCEPRPQALEGHQQDGGQQNRHHHEGLEGVEDTVVVWAFSWGSPVAYPVFIPLRLHRYSILLLAEATRLYPDALHLRSRELTSERMKRFGRLLTSRFGEPMRVIYMSMEQHRNERAGETGDPEKTRWPAASSGMIPTCENPELPGRGLNPDRLEASSEHCALSGINFLYDKLFHRKITLTVVIRNHPSIHLERFRETTESNEARKADPTQLLQIQVRSFRTEPSARLRTIFELKEGKGGRVISPGASLTLFPAGREGGRFLLIAGSSRRRHVRHVTPAPSGAVGLLPGRGKWHGPWLPPRRKLHPSPAPARALLLGVSPAKTMGGGGGDQNNGRPFSPPRRPTNYTAAPASNPRLQPDSQVQQRAQGPETPVLRYQASGLARVLSTHLVTLQDITGVGADCHSPPGLSLRRGISPELLQHTELTTTSTIQTSSDRYIGEVRTDRLVIPLVFYGTRWLSITDHSTRAQRQANRGIPHTPPSPPSPCPEPPIGTLCLTAPYAHCRLVARPSSHPGPPPPGDRGCVCDERGAVDFPGSAMAGEVRTERHRNERARERGDPREKPADQRYLPARCPRARMLERLLRELNLVRLGRVVSSPYKEREACRAGGGTPRGCLSRLSKYVR</sequence>
<dbReference type="EMBL" id="JARBHB010000001">
    <property type="protein sequence ID" value="KAJ8894804.1"/>
    <property type="molecule type" value="Genomic_DNA"/>
</dbReference>
<name>A0ABQ9IEW4_9NEOP</name>
<keyword evidence="3" id="KW-1185">Reference proteome</keyword>
<reference evidence="2 3" key="1">
    <citation type="submission" date="2023-02" db="EMBL/GenBank/DDBJ databases">
        <title>LHISI_Scaffold_Assembly.</title>
        <authorList>
            <person name="Stuart O.P."/>
            <person name="Cleave R."/>
            <person name="Magrath M.J.L."/>
            <person name="Mikheyev A.S."/>
        </authorList>
    </citation>
    <scope>NUCLEOTIDE SEQUENCE [LARGE SCALE GENOMIC DNA]</scope>
    <source>
        <strain evidence="2">Daus_M_001</strain>
        <tissue evidence="2">Leg muscle</tissue>
    </source>
</reference>